<dbReference type="Proteomes" id="UP000321353">
    <property type="component" value="Chromosome"/>
</dbReference>
<evidence type="ECO:0000313" key="3">
    <source>
        <dbReference type="Proteomes" id="UP000321353"/>
    </source>
</evidence>
<reference evidence="2 3" key="1">
    <citation type="submission" date="2019-02" db="EMBL/GenBank/DDBJ databases">
        <title>Planctomycetal bacteria perform biofilm scaping via a novel small molecule.</title>
        <authorList>
            <person name="Jeske O."/>
            <person name="Boedeker C."/>
            <person name="Wiegand S."/>
            <person name="Breitling P."/>
            <person name="Kallscheuer N."/>
            <person name="Jogler M."/>
            <person name="Rohde M."/>
            <person name="Petersen J."/>
            <person name="Medema M.H."/>
            <person name="Surup F."/>
            <person name="Jogler C."/>
        </authorList>
    </citation>
    <scope>NUCLEOTIDE SEQUENCE [LARGE SCALE GENOMIC DNA]</scope>
    <source>
        <strain evidence="2 3">Mal15</strain>
    </source>
</reference>
<dbReference type="EMBL" id="CP036264">
    <property type="protein sequence ID" value="QEG00335.1"/>
    <property type="molecule type" value="Genomic_DNA"/>
</dbReference>
<dbReference type="KEGG" id="smam:Mal15_44050"/>
<dbReference type="InterPro" id="IPR013320">
    <property type="entry name" value="ConA-like_dom_sf"/>
</dbReference>
<dbReference type="Gene3D" id="2.60.120.200">
    <property type="match status" value="1"/>
</dbReference>
<gene>
    <name evidence="2" type="ORF">Mal15_44050</name>
</gene>
<sequence length="435" mass="48579">MLSAGRHPPSPLSLITMKNVFAIITCCFIPVVSDAQDLQSKRQAVIDTPGLVAFWDFVKREPDGERRFTAHVRDGSSTEYPLDAANYVKDYWGLGPAASEADFPLLGRGPFGQAIRIRRETDPHFRPFLFVPRSRLHDTPLDIKGDDRSVSVVVWAIRESGNHALAGIWHEGTDLHQKETADIRKVERGQRQYALFAGLNKPGSACGHVSENGASSFLNKYALHKCNSLGQSLEVPADAPADVLDRSWQCFAMTFDHQRDELTGWLDGRSGDRWLENPRRGGLLGSAYNAYMQGHWHRTPGNQPGEDPSFPEDQFYNPPEDEPISIKITSETPDQRTEQREYRYTKISVKLQKHADGSVTETARDLIALRLNPWWYPHGIYTPKEDGSGGPFTIGRVIHSSRSVGFTGWIGGVAVFDRALNAQELAELAELSTQD</sequence>
<protein>
    <submittedName>
        <fullName evidence="2">Uncharacterized protein</fullName>
    </submittedName>
</protein>
<evidence type="ECO:0000313" key="2">
    <source>
        <dbReference type="EMBL" id="QEG00335.1"/>
    </source>
</evidence>
<proteinExistence type="predicted"/>
<dbReference type="AlphaFoldDB" id="A0A5B9MKX5"/>
<feature type="region of interest" description="Disordered" evidence="1">
    <location>
        <begin position="295"/>
        <end position="326"/>
    </location>
</feature>
<evidence type="ECO:0000256" key="1">
    <source>
        <dbReference type="SAM" id="MobiDB-lite"/>
    </source>
</evidence>
<organism evidence="2 3">
    <name type="scientific">Stieleria maiorica</name>
    <dbReference type="NCBI Taxonomy" id="2795974"/>
    <lineage>
        <taxon>Bacteria</taxon>
        <taxon>Pseudomonadati</taxon>
        <taxon>Planctomycetota</taxon>
        <taxon>Planctomycetia</taxon>
        <taxon>Pirellulales</taxon>
        <taxon>Pirellulaceae</taxon>
        <taxon>Stieleria</taxon>
    </lineage>
</organism>
<name>A0A5B9MKX5_9BACT</name>
<accession>A0A5B9MKX5</accession>
<dbReference type="SUPFAM" id="SSF49899">
    <property type="entry name" value="Concanavalin A-like lectins/glucanases"/>
    <property type="match status" value="1"/>
</dbReference>
<keyword evidence="3" id="KW-1185">Reference proteome</keyword>